<accession>A0ABS5BNX7</accession>
<dbReference type="SUPFAM" id="SSF103481">
    <property type="entry name" value="Multidrug resistance efflux transporter EmrE"/>
    <property type="match status" value="2"/>
</dbReference>
<name>A0ABS5BNX7_9BACT</name>
<feature type="transmembrane region" description="Helical" evidence="1">
    <location>
        <begin position="263"/>
        <end position="279"/>
    </location>
</feature>
<keyword evidence="1" id="KW-1133">Transmembrane helix</keyword>
<comment type="caution">
    <text evidence="3">The sequence shown here is derived from an EMBL/GenBank/DDBJ whole genome shotgun (WGS) entry which is preliminary data.</text>
</comment>
<sequence length="333" mass="36255">MSVGTRSPSSARLCLILAAVLWSLGSVFMRLLREPLGLGLNDPLLTPLQIAFYRGLFGGLVMLALVRRTEMTFRPLMLGMVAAFAVMSGMYLSALDGPAANAIFLQNTAPVWVYLFAVLALGERSDRRGWLAVLLAALGAAVIVTGNWPRNESSDADGTQHNKQMLQLLLGLGSGVVYALVVLFLRALRAHSAAWLVAINLLGSAAALGLFVLLSDGSAAFIEWVTAPSARQIAVLVTFGAFQMAIPYWLFARGLRTVSPQEAALITLIEPLINPVWAYLITPHKDTPNEWMFLGGGLILLALVWRYLPVRMKNDFTAEHAENAELKQDKPRE</sequence>
<feature type="transmembrane region" description="Helical" evidence="1">
    <location>
        <begin position="73"/>
        <end position="92"/>
    </location>
</feature>
<organism evidence="3 4">
    <name type="scientific">Gemmata palustris</name>
    <dbReference type="NCBI Taxonomy" id="2822762"/>
    <lineage>
        <taxon>Bacteria</taxon>
        <taxon>Pseudomonadati</taxon>
        <taxon>Planctomycetota</taxon>
        <taxon>Planctomycetia</taxon>
        <taxon>Gemmatales</taxon>
        <taxon>Gemmataceae</taxon>
        <taxon>Gemmata</taxon>
    </lineage>
</organism>
<gene>
    <name evidence="3" type="ORF">J8F10_06905</name>
</gene>
<feature type="domain" description="EamA" evidence="2">
    <location>
        <begin position="13"/>
        <end position="144"/>
    </location>
</feature>
<dbReference type="PANTHER" id="PTHR22911">
    <property type="entry name" value="ACYL-MALONYL CONDENSING ENZYME-RELATED"/>
    <property type="match status" value="1"/>
</dbReference>
<dbReference type="RefSeq" id="WP_210653113.1">
    <property type="nucleotide sequence ID" value="NZ_JAGKQQ010000001.1"/>
</dbReference>
<feature type="transmembrane region" description="Helical" evidence="1">
    <location>
        <begin position="129"/>
        <end position="148"/>
    </location>
</feature>
<proteinExistence type="predicted"/>
<feature type="transmembrane region" description="Helical" evidence="1">
    <location>
        <begin position="168"/>
        <end position="188"/>
    </location>
</feature>
<protein>
    <submittedName>
        <fullName evidence="3">DMT family transporter</fullName>
    </submittedName>
</protein>
<dbReference type="InterPro" id="IPR037185">
    <property type="entry name" value="EmrE-like"/>
</dbReference>
<evidence type="ECO:0000259" key="2">
    <source>
        <dbReference type="Pfam" id="PF00892"/>
    </source>
</evidence>
<keyword evidence="1" id="KW-0472">Membrane</keyword>
<dbReference type="EMBL" id="JAGKQQ010000001">
    <property type="protein sequence ID" value="MBP3955010.1"/>
    <property type="molecule type" value="Genomic_DNA"/>
</dbReference>
<dbReference type="Proteomes" id="UP000676565">
    <property type="component" value="Unassembled WGS sequence"/>
</dbReference>
<dbReference type="PANTHER" id="PTHR22911:SF79">
    <property type="entry name" value="MOBA-LIKE NTP TRANSFERASE DOMAIN-CONTAINING PROTEIN"/>
    <property type="match status" value="1"/>
</dbReference>
<reference evidence="3 4" key="1">
    <citation type="submission" date="2021-04" db="EMBL/GenBank/DDBJ databases">
        <authorList>
            <person name="Ivanova A."/>
        </authorList>
    </citation>
    <scope>NUCLEOTIDE SEQUENCE [LARGE SCALE GENOMIC DNA]</scope>
    <source>
        <strain evidence="3 4">G18</strain>
    </source>
</reference>
<evidence type="ECO:0000313" key="3">
    <source>
        <dbReference type="EMBL" id="MBP3955010.1"/>
    </source>
</evidence>
<dbReference type="InterPro" id="IPR000620">
    <property type="entry name" value="EamA_dom"/>
</dbReference>
<evidence type="ECO:0000256" key="1">
    <source>
        <dbReference type="SAM" id="Phobius"/>
    </source>
</evidence>
<keyword evidence="1" id="KW-0812">Transmembrane</keyword>
<feature type="transmembrane region" description="Helical" evidence="1">
    <location>
        <begin position="233"/>
        <end position="251"/>
    </location>
</feature>
<keyword evidence="4" id="KW-1185">Reference proteome</keyword>
<evidence type="ECO:0000313" key="4">
    <source>
        <dbReference type="Proteomes" id="UP000676565"/>
    </source>
</evidence>
<feature type="transmembrane region" description="Helical" evidence="1">
    <location>
        <begin position="195"/>
        <end position="213"/>
    </location>
</feature>
<feature type="transmembrane region" description="Helical" evidence="1">
    <location>
        <begin position="12"/>
        <end position="32"/>
    </location>
</feature>
<feature type="transmembrane region" description="Helical" evidence="1">
    <location>
        <begin position="104"/>
        <end position="122"/>
    </location>
</feature>
<feature type="transmembrane region" description="Helical" evidence="1">
    <location>
        <begin position="44"/>
        <end position="66"/>
    </location>
</feature>
<feature type="transmembrane region" description="Helical" evidence="1">
    <location>
        <begin position="291"/>
        <end position="308"/>
    </location>
</feature>
<dbReference type="Pfam" id="PF00892">
    <property type="entry name" value="EamA"/>
    <property type="match status" value="2"/>
</dbReference>
<feature type="domain" description="EamA" evidence="2">
    <location>
        <begin position="168"/>
        <end position="304"/>
    </location>
</feature>